<dbReference type="GO" id="GO:0016798">
    <property type="term" value="F:hydrolase activity, acting on glycosyl bonds"/>
    <property type="evidence" value="ECO:0007669"/>
    <property type="project" value="UniProtKB-KW"/>
</dbReference>
<dbReference type="Gene3D" id="2.120.10.10">
    <property type="match status" value="1"/>
</dbReference>
<gene>
    <name evidence="2" type="ORF">QM481_02390</name>
</gene>
<evidence type="ECO:0000313" key="2">
    <source>
        <dbReference type="EMBL" id="MDI9873354.1"/>
    </source>
</evidence>
<name>A0ABT6YY73_9BACT</name>
<dbReference type="PANTHER" id="PTHR43752">
    <property type="entry name" value="BNR/ASP-BOX REPEAT FAMILY PROTEIN"/>
    <property type="match status" value="1"/>
</dbReference>
<dbReference type="InterPro" id="IPR036278">
    <property type="entry name" value="Sialidase_sf"/>
</dbReference>
<feature type="domain" description="Sialidase" evidence="1">
    <location>
        <begin position="257"/>
        <end position="365"/>
    </location>
</feature>
<accession>A0ABT6YY73</accession>
<dbReference type="RefSeq" id="WP_283380515.1">
    <property type="nucleotide sequence ID" value="NZ_JASHIE010000001.1"/>
</dbReference>
<evidence type="ECO:0000259" key="1">
    <source>
        <dbReference type="Pfam" id="PF13088"/>
    </source>
</evidence>
<evidence type="ECO:0000313" key="3">
    <source>
        <dbReference type="Proteomes" id="UP001225761"/>
    </source>
</evidence>
<dbReference type="Proteomes" id="UP001225761">
    <property type="component" value="Unassembled WGS sequence"/>
</dbReference>
<comment type="caution">
    <text evidence="2">The sequence shown here is derived from an EMBL/GenBank/DDBJ whole genome shotgun (WGS) entry which is preliminary data.</text>
</comment>
<keyword evidence="2" id="KW-0326">Glycosidase</keyword>
<organism evidence="2 3">
    <name type="scientific">Flectobacillus rivi</name>
    <dbReference type="NCBI Taxonomy" id="2984209"/>
    <lineage>
        <taxon>Bacteria</taxon>
        <taxon>Pseudomonadati</taxon>
        <taxon>Bacteroidota</taxon>
        <taxon>Cytophagia</taxon>
        <taxon>Cytophagales</taxon>
        <taxon>Flectobacillaceae</taxon>
        <taxon>Flectobacillus</taxon>
    </lineage>
</organism>
<sequence length="406" mass="45440">MKLRQLFILSAIVVGFIIISCNGYNGTVIPVDIDEKYSSILIDSSSKALFLYDSKSNPNGKVRGYQGCSSIGYDKGIIYAAWISGVKDEEIGNYISVAASKDDGKSWDLDKLTIAPIQDSVRHFDPSFWSDRYGVLRMNWTTSTGMWDGGIGGTWSIRMKYELNEIKISSPQKMFNGVMNVKPIHLGVDSSSILFPVSGWNITEGIYNGEFFKQTLPQYNGVFLYKSVYRNTPKLLLAPTKFVKIPTSQPRVHDEAMVLDLGMNTLKCFFRTQKGIFTSVSTDGGLNWSSQIAFKDLGPTAVSRFYVGRLKSGNILLVMNASTEREMLTAFLSKDNGETWPYKLLIDRRKGASYPDIIQKENGVICMIHDYKRYPNGEIKFTQFTESDIISGDVSKVVSTTISSLR</sequence>
<dbReference type="PROSITE" id="PS51257">
    <property type="entry name" value="PROKAR_LIPOPROTEIN"/>
    <property type="match status" value="1"/>
</dbReference>
<dbReference type="EMBL" id="JASHIE010000001">
    <property type="protein sequence ID" value="MDI9873354.1"/>
    <property type="molecule type" value="Genomic_DNA"/>
</dbReference>
<keyword evidence="2" id="KW-0378">Hydrolase</keyword>
<reference evidence="2 3" key="1">
    <citation type="submission" date="2023-05" db="EMBL/GenBank/DDBJ databases">
        <title>Novel species of genus Flectobacillus isolated from stream in China.</title>
        <authorList>
            <person name="Lu H."/>
        </authorList>
    </citation>
    <scope>NUCLEOTIDE SEQUENCE [LARGE SCALE GENOMIC DNA]</scope>
    <source>
        <strain evidence="2 3">LFS242W</strain>
    </source>
</reference>
<dbReference type="Pfam" id="PF13088">
    <property type="entry name" value="BNR_2"/>
    <property type="match status" value="1"/>
</dbReference>
<dbReference type="PANTHER" id="PTHR43752:SF2">
    <property type="entry name" value="BNR_ASP-BOX REPEAT FAMILY PROTEIN"/>
    <property type="match status" value="1"/>
</dbReference>
<dbReference type="SUPFAM" id="SSF50939">
    <property type="entry name" value="Sialidases"/>
    <property type="match status" value="1"/>
</dbReference>
<dbReference type="InterPro" id="IPR011040">
    <property type="entry name" value="Sialidase"/>
</dbReference>
<proteinExistence type="predicted"/>
<dbReference type="EC" id="3.2.1.-" evidence="2"/>
<protein>
    <submittedName>
        <fullName evidence="2">Sialidase family protein</fullName>
        <ecNumber evidence="2">3.2.1.-</ecNumber>
    </submittedName>
</protein>
<dbReference type="CDD" id="cd15482">
    <property type="entry name" value="Sialidase_non-viral"/>
    <property type="match status" value="1"/>
</dbReference>
<keyword evidence="3" id="KW-1185">Reference proteome</keyword>